<evidence type="ECO:0000313" key="2">
    <source>
        <dbReference type="EMBL" id="KAF6160183.1"/>
    </source>
</evidence>
<protein>
    <submittedName>
        <fullName evidence="2">Uncharacterized protein</fullName>
    </submittedName>
</protein>
<dbReference type="EMBL" id="JACGCM010001166">
    <property type="protein sequence ID" value="KAF6160183.1"/>
    <property type="molecule type" value="Genomic_DNA"/>
</dbReference>
<reference evidence="2 3" key="1">
    <citation type="journal article" date="2020" name="IScience">
        <title>Genome Sequencing of the Endangered Kingdonia uniflora (Circaeasteraceae, Ranunculales) Reveals Potential Mechanisms of Evolutionary Specialization.</title>
        <authorList>
            <person name="Sun Y."/>
            <person name="Deng T."/>
            <person name="Zhang A."/>
            <person name="Moore M.J."/>
            <person name="Landis J.B."/>
            <person name="Lin N."/>
            <person name="Zhang H."/>
            <person name="Zhang X."/>
            <person name="Huang J."/>
            <person name="Zhang X."/>
            <person name="Sun H."/>
            <person name="Wang H."/>
        </authorList>
    </citation>
    <scope>NUCLEOTIDE SEQUENCE [LARGE SCALE GENOMIC DNA]</scope>
    <source>
        <strain evidence="2">TB1705</strain>
        <tissue evidence="2">Leaf</tissue>
    </source>
</reference>
<dbReference type="Proteomes" id="UP000541444">
    <property type="component" value="Unassembled WGS sequence"/>
</dbReference>
<gene>
    <name evidence="2" type="ORF">GIB67_016619</name>
</gene>
<feature type="compositionally biased region" description="Basic and acidic residues" evidence="1">
    <location>
        <begin position="8"/>
        <end position="23"/>
    </location>
</feature>
<keyword evidence="3" id="KW-1185">Reference proteome</keyword>
<comment type="caution">
    <text evidence="2">The sequence shown here is derived from an EMBL/GenBank/DDBJ whole genome shotgun (WGS) entry which is preliminary data.</text>
</comment>
<feature type="region of interest" description="Disordered" evidence="1">
    <location>
        <begin position="1"/>
        <end position="33"/>
    </location>
</feature>
<name>A0A7J7MZ63_9MAGN</name>
<organism evidence="2 3">
    <name type="scientific">Kingdonia uniflora</name>
    <dbReference type="NCBI Taxonomy" id="39325"/>
    <lineage>
        <taxon>Eukaryota</taxon>
        <taxon>Viridiplantae</taxon>
        <taxon>Streptophyta</taxon>
        <taxon>Embryophyta</taxon>
        <taxon>Tracheophyta</taxon>
        <taxon>Spermatophyta</taxon>
        <taxon>Magnoliopsida</taxon>
        <taxon>Ranunculales</taxon>
        <taxon>Circaeasteraceae</taxon>
        <taxon>Kingdonia</taxon>
    </lineage>
</organism>
<accession>A0A7J7MZ63</accession>
<proteinExistence type="predicted"/>
<dbReference type="AlphaFoldDB" id="A0A7J7MZ63"/>
<evidence type="ECO:0000313" key="3">
    <source>
        <dbReference type="Proteomes" id="UP000541444"/>
    </source>
</evidence>
<feature type="non-terminal residue" evidence="2">
    <location>
        <position position="1"/>
    </location>
</feature>
<evidence type="ECO:0000256" key="1">
    <source>
        <dbReference type="SAM" id="MobiDB-lite"/>
    </source>
</evidence>
<sequence length="58" mass="6943">RKSSRRERRLEKKTTSASPEKEKKRPQRKNSYLQDQVFLAQEITYNKISASSNKSYCY</sequence>